<evidence type="ECO:0000256" key="12">
    <source>
        <dbReference type="ARBA" id="ARBA00023137"/>
    </source>
</evidence>
<evidence type="ECO:0000256" key="11">
    <source>
        <dbReference type="ARBA" id="ARBA00023136"/>
    </source>
</evidence>
<dbReference type="AlphaFoldDB" id="A0A7W5BVW1"/>
<feature type="coiled-coil region" evidence="14">
    <location>
        <begin position="295"/>
        <end position="343"/>
    </location>
</feature>
<dbReference type="FunFam" id="3.40.50.300:FF:000527">
    <property type="entry name" value="Tyrosine-protein kinase etk"/>
    <property type="match status" value="1"/>
</dbReference>
<dbReference type="NCBIfam" id="TIGR01007">
    <property type="entry name" value="eps_fam"/>
    <property type="match status" value="1"/>
</dbReference>
<evidence type="ECO:0000256" key="4">
    <source>
        <dbReference type="ARBA" id="ARBA00022519"/>
    </source>
</evidence>
<feature type="domain" description="Polysaccharide chain length determinant N-terminal" evidence="16">
    <location>
        <begin position="18"/>
        <end position="107"/>
    </location>
</feature>
<dbReference type="Pfam" id="PF13614">
    <property type="entry name" value="AAA_31"/>
    <property type="match status" value="1"/>
</dbReference>
<keyword evidence="14" id="KW-0175">Coiled coil</keyword>
<dbReference type="InterPro" id="IPR032807">
    <property type="entry name" value="GNVR"/>
</dbReference>
<accession>A0A7W5BVW1</accession>
<comment type="subcellular location">
    <subcellularLocation>
        <location evidence="1">Cell inner membrane</location>
        <topology evidence="1">Multi-pass membrane protein</topology>
    </subcellularLocation>
</comment>
<evidence type="ECO:0000256" key="14">
    <source>
        <dbReference type="SAM" id="Coils"/>
    </source>
</evidence>
<evidence type="ECO:0000259" key="17">
    <source>
        <dbReference type="Pfam" id="PF13614"/>
    </source>
</evidence>
<evidence type="ECO:0000259" key="18">
    <source>
        <dbReference type="Pfam" id="PF13807"/>
    </source>
</evidence>
<comment type="similarity">
    <text evidence="2">Belongs to the etk/wzc family.</text>
</comment>
<comment type="catalytic activity">
    <reaction evidence="13">
        <text>L-tyrosyl-[protein] + ATP = O-phospho-L-tyrosyl-[protein] + ADP + H(+)</text>
        <dbReference type="Rhea" id="RHEA:10596"/>
        <dbReference type="Rhea" id="RHEA-COMP:10136"/>
        <dbReference type="Rhea" id="RHEA-COMP:20101"/>
        <dbReference type="ChEBI" id="CHEBI:15378"/>
        <dbReference type="ChEBI" id="CHEBI:30616"/>
        <dbReference type="ChEBI" id="CHEBI:46858"/>
        <dbReference type="ChEBI" id="CHEBI:61978"/>
        <dbReference type="ChEBI" id="CHEBI:456216"/>
    </reaction>
</comment>
<evidence type="ECO:0000256" key="9">
    <source>
        <dbReference type="ARBA" id="ARBA00022840"/>
    </source>
</evidence>
<keyword evidence="4" id="KW-0997">Cell inner membrane</keyword>
<dbReference type="InterPro" id="IPR005702">
    <property type="entry name" value="Wzc-like_C"/>
</dbReference>
<dbReference type="GO" id="GO:0005886">
    <property type="term" value="C:plasma membrane"/>
    <property type="evidence" value="ECO:0007669"/>
    <property type="project" value="UniProtKB-SubCell"/>
</dbReference>
<feature type="transmembrane region" description="Helical" evidence="15">
    <location>
        <begin position="33"/>
        <end position="52"/>
    </location>
</feature>
<evidence type="ECO:0000256" key="6">
    <source>
        <dbReference type="ARBA" id="ARBA00022692"/>
    </source>
</evidence>
<feature type="domain" description="Tyrosine-protein kinase G-rich" evidence="18">
    <location>
        <begin position="408"/>
        <end position="487"/>
    </location>
</feature>
<dbReference type="Gene3D" id="3.40.50.300">
    <property type="entry name" value="P-loop containing nucleotide triphosphate hydrolases"/>
    <property type="match status" value="1"/>
</dbReference>
<reference evidence="19 20" key="1">
    <citation type="submission" date="2020-08" db="EMBL/GenBank/DDBJ databases">
        <title>Genomic Encyclopedia of Type Strains, Phase III (KMG-III): the genomes of soil and plant-associated and newly described type strains.</title>
        <authorList>
            <person name="Whitman W."/>
        </authorList>
    </citation>
    <scope>NUCLEOTIDE SEQUENCE [LARGE SCALE GENOMIC DNA]</scope>
    <source>
        <strain evidence="19 20">CECT 5995</strain>
    </source>
</reference>
<keyword evidence="5 19" id="KW-0808">Transferase</keyword>
<keyword evidence="12" id="KW-0829">Tyrosine-protein kinase</keyword>
<dbReference type="GO" id="GO:0004713">
    <property type="term" value="F:protein tyrosine kinase activity"/>
    <property type="evidence" value="ECO:0007669"/>
    <property type="project" value="UniProtKB-KW"/>
</dbReference>
<feature type="domain" description="AAA" evidence="17">
    <location>
        <begin position="580"/>
        <end position="692"/>
    </location>
</feature>
<keyword evidence="6 15" id="KW-0812">Transmembrane</keyword>
<dbReference type="SUPFAM" id="SSF52540">
    <property type="entry name" value="P-loop containing nucleoside triphosphate hydrolases"/>
    <property type="match status" value="1"/>
</dbReference>
<dbReference type="Proteomes" id="UP000525987">
    <property type="component" value="Unassembled WGS sequence"/>
</dbReference>
<dbReference type="PANTHER" id="PTHR32309">
    <property type="entry name" value="TYROSINE-PROTEIN KINASE"/>
    <property type="match status" value="1"/>
</dbReference>
<evidence type="ECO:0000256" key="10">
    <source>
        <dbReference type="ARBA" id="ARBA00022989"/>
    </source>
</evidence>
<dbReference type="CDD" id="cd05387">
    <property type="entry name" value="BY-kinase"/>
    <property type="match status" value="1"/>
</dbReference>
<keyword evidence="9" id="KW-0067">ATP-binding</keyword>
<organism evidence="19 20">
    <name type="scientific">Halomonas organivorans</name>
    <dbReference type="NCBI Taxonomy" id="257772"/>
    <lineage>
        <taxon>Bacteria</taxon>
        <taxon>Pseudomonadati</taxon>
        <taxon>Pseudomonadota</taxon>
        <taxon>Gammaproteobacteria</taxon>
        <taxon>Oceanospirillales</taxon>
        <taxon>Halomonadaceae</taxon>
        <taxon>Halomonas</taxon>
    </lineage>
</organism>
<dbReference type="EMBL" id="JACHXM010000003">
    <property type="protein sequence ID" value="MBB3140071.1"/>
    <property type="molecule type" value="Genomic_DNA"/>
</dbReference>
<dbReference type="RefSeq" id="WP_183386496.1">
    <property type="nucleotide sequence ID" value="NZ_JACHXM010000003.1"/>
</dbReference>
<keyword evidence="3" id="KW-1003">Cell membrane</keyword>
<keyword evidence="7" id="KW-0547">Nucleotide-binding</keyword>
<dbReference type="GO" id="GO:0005524">
    <property type="term" value="F:ATP binding"/>
    <property type="evidence" value="ECO:0007669"/>
    <property type="project" value="UniProtKB-KW"/>
</dbReference>
<proteinExistence type="inferred from homology"/>
<dbReference type="InterPro" id="IPR027417">
    <property type="entry name" value="P-loop_NTPase"/>
</dbReference>
<evidence type="ECO:0000256" key="5">
    <source>
        <dbReference type="ARBA" id="ARBA00022679"/>
    </source>
</evidence>
<evidence type="ECO:0000256" key="13">
    <source>
        <dbReference type="ARBA" id="ARBA00053015"/>
    </source>
</evidence>
<dbReference type="Pfam" id="PF23607">
    <property type="entry name" value="WZC_N"/>
    <property type="match status" value="1"/>
</dbReference>
<evidence type="ECO:0000256" key="8">
    <source>
        <dbReference type="ARBA" id="ARBA00022777"/>
    </source>
</evidence>
<evidence type="ECO:0000313" key="19">
    <source>
        <dbReference type="EMBL" id="MBB3140071.1"/>
    </source>
</evidence>
<sequence>MNQFSRYLGGQPERGDQDVDFARLLGILIDNKWKILITTALFFAGGIVYASLSTPVYRGNALVQIEKRSSVSPLGDLDSILGGEPQNNASVEIDILRSRMVLGRVVDRMGLDTVVEPHRLLLIGGFIQRENIPRPDVENIPLLGSMLARYGERLPESLDIASAVWGGEHIQMGLFDVADRLRGQPLTLTVLDPEHYRLALGNTVLGTGRVNERAAFLDDAINLRIADIQAPSGAEFTLLKKSRAAAISELAGRLSVAESGGGSSGNVGMLRLTLTGTDSDEIRRSLDAICETFLMQNVERQSAQVDQRLAFLQEQAPDIRAQLSSAEDKLNQYRVQMDSVDLNTESQSVVTQLIDIEKKLSELEFQEAELVQRFTPNHPSYQALMRQKRYLLDERSSLEERIGEMPAAQQEIVRLTRDVQVTQAIYVNLLNRSQELQLAKAGTVGNVRIIDNTQVGNSPIAPKKSLSVMMSTLIGAGLAVMLVLLRAFLNRGIEDPAQLEELGLPVYAAIPLSDDQHKLGRRIKHRRDRKSSSVFHGILATLNPTDTAVEALRGLRTSLHFAMMESGNNRIMVTGPSPEIGKSFVTVNLGVVCAQAGKRVLIIDADMRKGHIHRAFGQPSNEGLSDLLSGRLEWKDAIRSTDLDGLFYISRGMVPPNPSELLMQDRFDHFLDGFGPEYDLVIIDTPPVLAVTDAAIVGKRVGTSLMLARYQLNPPSELNMAIRRLENAGVQVRGFILNAIEGSAVTYSYGYYNYAYK</sequence>
<protein>
    <submittedName>
        <fullName evidence="19">Tyrosine-protein kinase Etk/Wzc</fullName>
        <ecNumber evidence="19">2.7.10.-</ecNumber>
    </submittedName>
</protein>
<keyword evidence="8 19" id="KW-0418">Kinase</keyword>
<dbReference type="InterPro" id="IPR050445">
    <property type="entry name" value="Bact_polysacc_biosynth/exp"/>
</dbReference>
<keyword evidence="10 15" id="KW-1133">Transmembrane helix</keyword>
<dbReference type="PANTHER" id="PTHR32309:SF32">
    <property type="entry name" value="TYROSINE-PROTEIN KINASE ETK-RELATED"/>
    <property type="match status" value="1"/>
</dbReference>
<dbReference type="InterPro" id="IPR003856">
    <property type="entry name" value="LPS_length_determ_N"/>
</dbReference>
<dbReference type="Pfam" id="PF02706">
    <property type="entry name" value="Wzz"/>
    <property type="match status" value="1"/>
</dbReference>
<comment type="caution">
    <text evidence="19">The sequence shown here is derived from an EMBL/GenBank/DDBJ whole genome shotgun (WGS) entry which is preliminary data.</text>
</comment>
<evidence type="ECO:0000256" key="15">
    <source>
        <dbReference type="SAM" id="Phobius"/>
    </source>
</evidence>
<gene>
    <name evidence="19" type="ORF">FHR96_000923</name>
</gene>
<evidence type="ECO:0000256" key="2">
    <source>
        <dbReference type="ARBA" id="ARBA00008883"/>
    </source>
</evidence>
<keyword evidence="20" id="KW-1185">Reference proteome</keyword>
<evidence type="ECO:0000256" key="7">
    <source>
        <dbReference type="ARBA" id="ARBA00022741"/>
    </source>
</evidence>
<dbReference type="GO" id="GO:0042802">
    <property type="term" value="F:identical protein binding"/>
    <property type="evidence" value="ECO:0007669"/>
    <property type="project" value="UniProtKB-ARBA"/>
</dbReference>
<evidence type="ECO:0000256" key="1">
    <source>
        <dbReference type="ARBA" id="ARBA00004429"/>
    </source>
</evidence>
<dbReference type="InterPro" id="IPR025669">
    <property type="entry name" value="AAA_dom"/>
</dbReference>
<keyword evidence="11 15" id="KW-0472">Membrane</keyword>
<evidence type="ECO:0000313" key="20">
    <source>
        <dbReference type="Proteomes" id="UP000525987"/>
    </source>
</evidence>
<evidence type="ECO:0000259" key="16">
    <source>
        <dbReference type="Pfam" id="PF02706"/>
    </source>
</evidence>
<name>A0A7W5BVW1_9GAMM</name>
<dbReference type="Pfam" id="PF13807">
    <property type="entry name" value="GNVR"/>
    <property type="match status" value="1"/>
</dbReference>
<dbReference type="EC" id="2.7.10.-" evidence="19"/>
<evidence type="ECO:0000256" key="3">
    <source>
        <dbReference type="ARBA" id="ARBA00022475"/>
    </source>
</evidence>